<name>A0A485NPB4_LYNPA</name>
<accession>A0A485NPB4</accession>
<feature type="compositionally biased region" description="Basic residues" evidence="1">
    <location>
        <begin position="50"/>
        <end position="60"/>
    </location>
</feature>
<protein>
    <submittedName>
        <fullName evidence="2">Uncharacterized protein</fullName>
    </submittedName>
</protein>
<proteinExistence type="predicted"/>
<reference evidence="2 3" key="1">
    <citation type="submission" date="2019-01" db="EMBL/GenBank/DDBJ databases">
        <authorList>
            <person name="Alioto T."/>
            <person name="Alioto T."/>
        </authorList>
    </citation>
    <scope>NUCLEOTIDE SEQUENCE [LARGE SCALE GENOMIC DNA]</scope>
</reference>
<dbReference type="Proteomes" id="UP000386466">
    <property type="component" value="Unassembled WGS sequence"/>
</dbReference>
<keyword evidence="3" id="KW-1185">Reference proteome</keyword>
<evidence type="ECO:0000313" key="2">
    <source>
        <dbReference type="EMBL" id="VFV34043.1"/>
    </source>
</evidence>
<evidence type="ECO:0000256" key="1">
    <source>
        <dbReference type="SAM" id="MobiDB-lite"/>
    </source>
</evidence>
<dbReference type="EMBL" id="CAAGRJ010019042">
    <property type="protein sequence ID" value="VFV34043.1"/>
    <property type="molecule type" value="Genomic_DNA"/>
</dbReference>
<sequence length="78" mass="8963">MLPERGSHGTLGRRRARTGIQTKVRQQRPDPEVKVAEFPASPPPPPPERKLKRELRRKPRRESALTAVLSQKEEQSNF</sequence>
<feature type="region of interest" description="Disordered" evidence="1">
    <location>
        <begin position="1"/>
        <end position="78"/>
    </location>
</feature>
<evidence type="ECO:0000313" key="3">
    <source>
        <dbReference type="Proteomes" id="UP000386466"/>
    </source>
</evidence>
<gene>
    <name evidence="2" type="ORF">LYPA_23C009560</name>
</gene>
<dbReference type="AlphaFoldDB" id="A0A485NPB4"/>
<organism evidence="2 3">
    <name type="scientific">Lynx pardinus</name>
    <name type="common">Iberian lynx</name>
    <name type="synonym">Felis pardina</name>
    <dbReference type="NCBI Taxonomy" id="191816"/>
    <lineage>
        <taxon>Eukaryota</taxon>
        <taxon>Metazoa</taxon>
        <taxon>Chordata</taxon>
        <taxon>Craniata</taxon>
        <taxon>Vertebrata</taxon>
        <taxon>Euteleostomi</taxon>
        <taxon>Mammalia</taxon>
        <taxon>Eutheria</taxon>
        <taxon>Laurasiatheria</taxon>
        <taxon>Carnivora</taxon>
        <taxon>Feliformia</taxon>
        <taxon>Felidae</taxon>
        <taxon>Felinae</taxon>
        <taxon>Lynx</taxon>
    </lineage>
</organism>